<dbReference type="EMBL" id="ATCN01000491">
    <property type="protein sequence ID" value="EPR78904.1"/>
    <property type="molecule type" value="Genomic_DNA"/>
</dbReference>
<organism evidence="1 2">
    <name type="scientific">Spraguea lophii (strain 42_110)</name>
    <name type="common">Microsporidian parasite</name>
    <dbReference type="NCBI Taxonomy" id="1358809"/>
    <lineage>
        <taxon>Eukaryota</taxon>
        <taxon>Fungi</taxon>
        <taxon>Fungi incertae sedis</taxon>
        <taxon>Microsporidia</taxon>
        <taxon>Spragueidae</taxon>
        <taxon>Spraguea</taxon>
    </lineage>
</organism>
<dbReference type="HOGENOM" id="CLU_1496650_0_0_1"/>
<evidence type="ECO:0000313" key="1">
    <source>
        <dbReference type="EMBL" id="EPR78904.1"/>
    </source>
</evidence>
<keyword evidence="2" id="KW-1185">Reference proteome</keyword>
<accession>S7XIP1</accession>
<name>S7XIP1_SPRLO</name>
<evidence type="ECO:0000313" key="2">
    <source>
        <dbReference type="Proteomes" id="UP000014978"/>
    </source>
</evidence>
<dbReference type="InParanoid" id="S7XIP1"/>
<dbReference type="OMA" id="KWIVKDW"/>
<comment type="caution">
    <text evidence="1">The sequence shown here is derived from an EMBL/GenBank/DDBJ whole genome shotgun (WGS) entry which is preliminary data.</text>
</comment>
<dbReference type="AlphaFoldDB" id="S7XIP1"/>
<proteinExistence type="predicted"/>
<protein>
    <submittedName>
        <fullName evidence="1">Uncharacterized protein</fullName>
    </submittedName>
</protein>
<reference evidence="2" key="1">
    <citation type="journal article" date="2013" name="PLoS Genet.">
        <title>The genome of Spraguea lophii and the basis of host-microsporidian interactions.</title>
        <authorList>
            <person name="Campbell S.E."/>
            <person name="Williams T.A."/>
            <person name="Yousuf A."/>
            <person name="Soanes D.M."/>
            <person name="Paszkiewicz K.H."/>
            <person name="Williams B.A.P."/>
        </authorList>
    </citation>
    <scope>NUCLEOTIDE SEQUENCE [LARGE SCALE GENOMIC DNA]</scope>
    <source>
        <strain evidence="2">42_110</strain>
    </source>
</reference>
<dbReference type="Proteomes" id="UP000014978">
    <property type="component" value="Unassembled WGS sequence"/>
</dbReference>
<dbReference type="STRING" id="1358809.S7XIP1"/>
<sequence>MALTFKKIGETVYKMDSTYDANFGDWIRNEENSRIIGHHLSQYVDEYSVDDIILVLKWIVKDWTLRSIILLSRKMIIEDLMINKDKKKILKRIDIIKGLVETWNSIFISEFIISVIKTFTNEEKTEFIKVLLSTFEINKRKDILYQIKPKVDSDIKLDINEKITVKCSSSENNI</sequence>
<dbReference type="OrthoDB" id="2158148at2759"/>
<dbReference type="VEuPathDB" id="MicrosporidiaDB:SLOPH_1708"/>
<gene>
    <name evidence="1" type="ORF">SLOPH_1708</name>
</gene>